<proteinExistence type="predicted"/>
<evidence type="ECO:0000313" key="3">
    <source>
        <dbReference type="Proteomes" id="UP000244005"/>
    </source>
</evidence>
<sequence>MAGLYPTRSISFVSEDVKCHCIRAFSWNLARKGRLTRSRSAFAERATRTLSNSPCWLDGCALQTQLPKFGAVEGGNYCEYRRTALTAGKATRRTRTRPRPGAGAGHVGRFKRR</sequence>
<name>A0A2R6WID9_MARPO</name>
<gene>
    <name evidence="2" type="ORF">MARPO_0087s0061</name>
</gene>
<dbReference type="Proteomes" id="UP000244005">
    <property type="component" value="Unassembled WGS sequence"/>
</dbReference>
<dbReference type="Gramene" id="Mp4g05280.1">
    <property type="protein sequence ID" value="Mp4g05280.1.cds"/>
    <property type="gene ID" value="Mp4g05280"/>
</dbReference>
<accession>A0A2R6WID9</accession>
<protein>
    <submittedName>
        <fullName evidence="2">Uncharacterized protein</fullName>
    </submittedName>
</protein>
<evidence type="ECO:0000256" key="1">
    <source>
        <dbReference type="SAM" id="MobiDB-lite"/>
    </source>
</evidence>
<organism evidence="2 3">
    <name type="scientific">Marchantia polymorpha</name>
    <name type="common">Common liverwort</name>
    <name type="synonym">Marchantia aquatica</name>
    <dbReference type="NCBI Taxonomy" id="3197"/>
    <lineage>
        <taxon>Eukaryota</taxon>
        <taxon>Viridiplantae</taxon>
        <taxon>Streptophyta</taxon>
        <taxon>Embryophyta</taxon>
        <taxon>Marchantiophyta</taxon>
        <taxon>Marchantiopsida</taxon>
        <taxon>Marchantiidae</taxon>
        <taxon>Marchantiales</taxon>
        <taxon>Marchantiaceae</taxon>
        <taxon>Marchantia</taxon>
    </lineage>
</organism>
<evidence type="ECO:0000313" key="2">
    <source>
        <dbReference type="EMBL" id="PTQ33628.1"/>
    </source>
</evidence>
<reference evidence="3" key="1">
    <citation type="journal article" date="2017" name="Cell">
        <title>Insights into land plant evolution garnered from the Marchantia polymorpha genome.</title>
        <authorList>
            <person name="Bowman J.L."/>
            <person name="Kohchi T."/>
            <person name="Yamato K.T."/>
            <person name="Jenkins J."/>
            <person name="Shu S."/>
            <person name="Ishizaki K."/>
            <person name="Yamaoka S."/>
            <person name="Nishihama R."/>
            <person name="Nakamura Y."/>
            <person name="Berger F."/>
            <person name="Adam C."/>
            <person name="Aki S.S."/>
            <person name="Althoff F."/>
            <person name="Araki T."/>
            <person name="Arteaga-Vazquez M.A."/>
            <person name="Balasubrmanian S."/>
            <person name="Barry K."/>
            <person name="Bauer D."/>
            <person name="Boehm C.R."/>
            <person name="Briginshaw L."/>
            <person name="Caballero-Perez J."/>
            <person name="Catarino B."/>
            <person name="Chen F."/>
            <person name="Chiyoda S."/>
            <person name="Chovatia M."/>
            <person name="Davies K.M."/>
            <person name="Delmans M."/>
            <person name="Demura T."/>
            <person name="Dierschke T."/>
            <person name="Dolan L."/>
            <person name="Dorantes-Acosta A.E."/>
            <person name="Eklund D.M."/>
            <person name="Florent S.N."/>
            <person name="Flores-Sandoval E."/>
            <person name="Fujiyama A."/>
            <person name="Fukuzawa H."/>
            <person name="Galik B."/>
            <person name="Grimanelli D."/>
            <person name="Grimwood J."/>
            <person name="Grossniklaus U."/>
            <person name="Hamada T."/>
            <person name="Haseloff J."/>
            <person name="Hetherington A.J."/>
            <person name="Higo A."/>
            <person name="Hirakawa Y."/>
            <person name="Hundley H.N."/>
            <person name="Ikeda Y."/>
            <person name="Inoue K."/>
            <person name="Inoue S.I."/>
            <person name="Ishida S."/>
            <person name="Jia Q."/>
            <person name="Kakita M."/>
            <person name="Kanazawa T."/>
            <person name="Kawai Y."/>
            <person name="Kawashima T."/>
            <person name="Kennedy M."/>
            <person name="Kinose K."/>
            <person name="Kinoshita T."/>
            <person name="Kohara Y."/>
            <person name="Koide E."/>
            <person name="Komatsu K."/>
            <person name="Kopischke S."/>
            <person name="Kubo M."/>
            <person name="Kyozuka J."/>
            <person name="Lagercrantz U."/>
            <person name="Lin S.S."/>
            <person name="Lindquist E."/>
            <person name="Lipzen A.M."/>
            <person name="Lu C.W."/>
            <person name="De Luna E."/>
            <person name="Martienssen R.A."/>
            <person name="Minamino N."/>
            <person name="Mizutani M."/>
            <person name="Mizutani M."/>
            <person name="Mochizuki N."/>
            <person name="Monte I."/>
            <person name="Mosher R."/>
            <person name="Nagasaki H."/>
            <person name="Nakagami H."/>
            <person name="Naramoto S."/>
            <person name="Nishitani K."/>
            <person name="Ohtani M."/>
            <person name="Okamoto T."/>
            <person name="Okumura M."/>
            <person name="Phillips J."/>
            <person name="Pollak B."/>
            <person name="Reinders A."/>
            <person name="Rovekamp M."/>
            <person name="Sano R."/>
            <person name="Sawa S."/>
            <person name="Schmid M.W."/>
            <person name="Shirakawa M."/>
            <person name="Solano R."/>
            <person name="Spunde A."/>
            <person name="Suetsugu N."/>
            <person name="Sugano S."/>
            <person name="Sugiyama A."/>
            <person name="Sun R."/>
            <person name="Suzuki Y."/>
            <person name="Takenaka M."/>
            <person name="Takezawa D."/>
            <person name="Tomogane H."/>
            <person name="Tsuzuki M."/>
            <person name="Ueda T."/>
            <person name="Umeda M."/>
            <person name="Ward J.M."/>
            <person name="Watanabe Y."/>
            <person name="Yazaki K."/>
            <person name="Yokoyama R."/>
            <person name="Yoshitake Y."/>
            <person name="Yotsui I."/>
            <person name="Zachgo S."/>
            <person name="Schmutz J."/>
        </authorList>
    </citation>
    <scope>NUCLEOTIDE SEQUENCE [LARGE SCALE GENOMIC DNA]</scope>
    <source>
        <strain evidence="3">Tak-1</strain>
    </source>
</reference>
<keyword evidence="3" id="KW-1185">Reference proteome</keyword>
<dbReference type="AlphaFoldDB" id="A0A2R6WID9"/>
<dbReference type="EMBL" id="KZ772759">
    <property type="protein sequence ID" value="PTQ33628.1"/>
    <property type="molecule type" value="Genomic_DNA"/>
</dbReference>
<feature type="region of interest" description="Disordered" evidence="1">
    <location>
        <begin position="88"/>
        <end position="113"/>
    </location>
</feature>